<accession>A0A653DY88</accession>
<dbReference type="Gene3D" id="3.40.50.720">
    <property type="entry name" value="NAD(P)-binding Rossmann-like Domain"/>
    <property type="match status" value="1"/>
</dbReference>
<dbReference type="Pfam" id="PF00106">
    <property type="entry name" value="adh_short"/>
    <property type="match status" value="1"/>
</dbReference>
<evidence type="ECO:0000313" key="2">
    <source>
        <dbReference type="EMBL" id="VEN64495.1"/>
    </source>
</evidence>
<gene>
    <name evidence="2" type="ORF">CALMAC_LOCUS21006</name>
</gene>
<dbReference type="PRINTS" id="PR00081">
    <property type="entry name" value="GDHRDH"/>
</dbReference>
<reference evidence="2 3" key="1">
    <citation type="submission" date="2019-01" db="EMBL/GenBank/DDBJ databases">
        <authorList>
            <person name="Sayadi A."/>
        </authorList>
    </citation>
    <scope>NUCLEOTIDE SEQUENCE [LARGE SCALE GENOMIC DNA]</scope>
</reference>
<dbReference type="OrthoDB" id="191139at2759"/>
<dbReference type="PANTHER" id="PTHR43157:SF31">
    <property type="entry name" value="PHOSPHATIDYLINOSITOL-GLYCAN BIOSYNTHESIS CLASS F PROTEIN"/>
    <property type="match status" value="1"/>
</dbReference>
<protein>
    <submittedName>
        <fullName evidence="2">Uncharacterized protein</fullName>
    </submittedName>
</protein>
<sequence length="291" mass="32064">MSLAGKTAIVTGASKGMGYQTALALAAKKCKVILADKVNQTESLNRIVKETGNEDLRTEFLDLSNLEAVRAFARNIKEKEKKVDILINNAGVFCMNKQKTVDGLDGVMQVNHLGPFLLTNLLVGVIKESSEGRIVFVTSSGAFFHNMSVDTLKEPDYFFPHFVSGAIHYYNSKLCNMVTSLMLAEELRKSNITSNSLHPGMTSTDFLVSNAGNDIFGTFKRKTTLEILKCTTKDVKTASHMQVFVATSPTLKNVTGQYFAGYMVHRPPSVLEDKKFCSGIWEESKRLVGLS</sequence>
<dbReference type="GO" id="GO:0016491">
    <property type="term" value="F:oxidoreductase activity"/>
    <property type="evidence" value="ECO:0007669"/>
    <property type="project" value="UniProtKB-KW"/>
</dbReference>
<organism evidence="2 3">
    <name type="scientific">Callosobruchus maculatus</name>
    <name type="common">Southern cowpea weevil</name>
    <name type="synonym">Pulse bruchid</name>
    <dbReference type="NCBI Taxonomy" id="64391"/>
    <lineage>
        <taxon>Eukaryota</taxon>
        <taxon>Metazoa</taxon>
        <taxon>Ecdysozoa</taxon>
        <taxon>Arthropoda</taxon>
        <taxon>Hexapoda</taxon>
        <taxon>Insecta</taxon>
        <taxon>Pterygota</taxon>
        <taxon>Neoptera</taxon>
        <taxon>Endopterygota</taxon>
        <taxon>Coleoptera</taxon>
        <taxon>Polyphaga</taxon>
        <taxon>Cucujiformia</taxon>
        <taxon>Chrysomeloidea</taxon>
        <taxon>Chrysomelidae</taxon>
        <taxon>Bruchinae</taxon>
        <taxon>Bruchini</taxon>
        <taxon>Callosobruchus</taxon>
    </lineage>
</organism>
<dbReference type="Proteomes" id="UP000410492">
    <property type="component" value="Unassembled WGS sequence"/>
</dbReference>
<dbReference type="PANTHER" id="PTHR43157">
    <property type="entry name" value="PHOSPHATIDYLINOSITOL-GLYCAN BIOSYNTHESIS CLASS F PROTEIN-RELATED"/>
    <property type="match status" value="1"/>
</dbReference>
<evidence type="ECO:0000313" key="3">
    <source>
        <dbReference type="Proteomes" id="UP000410492"/>
    </source>
</evidence>
<proteinExistence type="predicted"/>
<evidence type="ECO:0000256" key="1">
    <source>
        <dbReference type="ARBA" id="ARBA00023002"/>
    </source>
</evidence>
<dbReference type="InterPro" id="IPR002347">
    <property type="entry name" value="SDR_fam"/>
</dbReference>
<dbReference type="InterPro" id="IPR036291">
    <property type="entry name" value="NAD(P)-bd_dom_sf"/>
</dbReference>
<dbReference type="EMBL" id="CAACVG010015472">
    <property type="protein sequence ID" value="VEN64495.1"/>
    <property type="molecule type" value="Genomic_DNA"/>
</dbReference>
<keyword evidence="3" id="KW-1185">Reference proteome</keyword>
<dbReference type="SUPFAM" id="SSF51735">
    <property type="entry name" value="NAD(P)-binding Rossmann-fold domains"/>
    <property type="match status" value="1"/>
</dbReference>
<keyword evidence="1" id="KW-0560">Oxidoreductase</keyword>
<name>A0A653DY88_CALMS</name>
<dbReference type="AlphaFoldDB" id="A0A653DY88"/>